<dbReference type="Pfam" id="PF12833">
    <property type="entry name" value="HTH_18"/>
    <property type="match status" value="1"/>
</dbReference>
<dbReference type="InterPro" id="IPR011051">
    <property type="entry name" value="RmlC_Cupin_sf"/>
</dbReference>
<dbReference type="SUPFAM" id="SSF51182">
    <property type="entry name" value="RmlC-like cupins"/>
    <property type="match status" value="1"/>
</dbReference>
<dbReference type="InterPro" id="IPR003313">
    <property type="entry name" value="AraC-bd"/>
</dbReference>
<dbReference type="Gene3D" id="1.10.10.60">
    <property type="entry name" value="Homeodomain-like"/>
    <property type="match status" value="1"/>
</dbReference>
<protein>
    <submittedName>
        <fullName evidence="6">Helix-turn-helix transcriptional regulator</fullName>
    </submittedName>
</protein>
<comment type="caution">
    <text evidence="6">The sequence shown here is derived from an EMBL/GenBank/DDBJ whole genome shotgun (WGS) entry which is preliminary data.</text>
</comment>
<dbReference type="InterPro" id="IPR018062">
    <property type="entry name" value="HTH_AraC-typ_CS"/>
</dbReference>
<accession>A0ABS0EUX7</accession>
<evidence type="ECO:0000256" key="2">
    <source>
        <dbReference type="ARBA" id="ARBA00023125"/>
    </source>
</evidence>
<dbReference type="Gene3D" id="2.60.120.10">
    <property type="entry name" value="Jelly Rolls"/>
    <property type="match status" value="1"/>
</dbReference>
<dbReference type="PANTHER" id="PTHR11019:SF159">
    <property type="entry name" value="TRANSCRIPTIONAL REGULATOR-RELATED"/>
    <property type="match status" value="1"/>
</dbReference>
<dbReference type="SUPFAM" id="SSF46689">
    <property type="entry name" value="Homeodomain-like"/>
    <property type="match status" value="1"/>
</dbReference>
<feature type="domain" description="HTH araC/xylS-type" evidence="5">
    <location>
        <begin position="156"/>
        <end position="255"/>
    </location>
</feature>
<keyword evidence="7" id="KW-1185">Reference proteome</keyword>
<dbReference type="InterPro" id="IPR009057">
    <property type="entry name" value="Homeodomain-like_sf"/>
</dbReference>
<dbReference type="PROSITE" id="PS01124">
    <property type="entry name" value="HTH_ARAC_FAMILY_2"/>
    <property type="match status" value="1"/>
</dbReference>
<name>A0ABS0EUX7_9BURK</name>
<keyword evidence="1" id="KW-0805">Transcription regulation</keyword>
<evidence type="ECO:0000256" key="4">
    <source>
        <dbReference type="ARBA" id="ARBA00023163"/>
    </source>
</evidence>
<dbReference type="PROSITE" id="PS00041">
    <property type="entry name" value="HTH_ARAC_FAMILY_1"/>
    <property type="match status" value="1"/>
</dbReference>
<evidence type="ECO:0000256" key="1">
    <source>
        <dbReference type="ARBA" id="ARBA00023015"/>
    </source>
</evidence>
<evidence type="ECO:0000313" key="7">
    <source>
        <dbReference type="Proteomes" id="UP000657372"/>
    </source>
</evidence>
<organism evidence="6 7">
    <name type="scientific">Herminiimonas contaminans</name>
    <dbReference type="NCBI Taxonomy" id="1111140"/>
    <lineage>
        <taxon>Bacteria</taxon>
        <taxon>Pseudomonadati</taxon>
        <taxon>Pseudomonadota</taxon>
        <taxon>Betaproteobacteria</taxon>
        <taxon>Burkholderiales</taxon>
        <taxon>Oxalobacteraceae</taxon>
        <taxon>Herminiimonas</taxon>
    </lineage>
</organism>
<dbReference type="Proteomes" id="UP000657372">
    <property type="component" value="Unassembled WGS sequence"/>
</dbReference>
<evidence type="ECO:0000313" key="6">
    <source>
        <dbReference type="EMBL" id="MBF8178645.1"/>
    </source>
</evidence>
<dbReference type="InterPro" id="IPR014710">
    <property type="entry name" value="RmlC-like_jellyroll"/>
</dbReference>
<reference evidence="6 7" key="1">
    <citation type="submission" date="2020-11" db="EMBL/GenBank/DDBJ databases">
        <title>WGS of Herminiimonas contaminans strain Marseille-Q4544 isolated from planarians Schmidtea mediterranea.</title>
        <authorList>
            <person name="Kangale L."/>
        </authorList>
    </citation>
    <scope>NUCLEOTIDE SEQUENCE [LARGE SCALE GENOMIC DNA]</scope>
    <source>
        <strain evidence="6 7">Marseille-Q4544</strain>
    </source>
</reference>
<keyword evidence="3" id="KW-0010">Activator</keyword>
<dbReference type="CDD" id="cd06124">
    <property type="entry name" value="cupin_NimR-like_N"/>
    <property type="match status" value="1"/>
</dbReference>
<dbReference type="RefSeq" id="WP_195875919.1">
    <property type="nucleotide sequence ID" value="NZ_JADOEL010000011.1"/>
</dbReference>
<evidence type="ECO:0000259" key="5">
    <source>
        <dbReference type="PROSITE" id="PS01124"/>
    </source>
</evidence>
<dbReference type="EMBL" id="JADOEL010000011">
    <property type="protein sequence ID" value="MBF8178645.1"/>
    <property type="molecule type" value="Genomic_DNA"/>
</dbReference>
<proteinExistence type="predicted"/>
<keyword evidence="4" id="KW-0804">Transcription</keyword>
<gene>
    <name evidence="6" type="ORF">IXC47_13225</name>
</gene>
<evidence type="ECO:0000256" key="3">
    <source>
        <dbReference type="ARBA" id="ARBA00023159"/>
    </source>
</evidence>
<dbReference type="InterPro" id="IPR018060">
    <property type="entry name" value="HTH_AraC"/>
</dbReference>
<dbReference type="InterPro" id="IPR020449">
    <property type="entry name" value="Tscrpt_reg_AraC-type_HTH"/>
</dbReference>
<dbReference type="PRINTS" id="PR00032">
    <property type="entry name" value="HTHARAC"/>
</dbReference>
<keyword evidence="2" id="KW-0238">DNA-binding</keyword>
<dbReference type="Pfam" id="PF02311">
    <property type="entry name" value="AraC_binding"/>
    <property type="match status" value="1"/>
</dbReference>
<sequence>MADATPYQDLVGSDAPAAALAIDYPHGHVIPPHRHAYAQLLYALEGVLTVETQDGRWVVPPTRGVWLQPDVDHQVSMRGDVKMRTVFVNPTFLPNLPQHSCVLDIPVLLRELIVSAIGITPDLQVGTRDWHLLHLLVMELRSVPVLPLYLPLPADSRLREICQQTMLYPDEQNTVQQQAELLGISTRTFHRLFLRETGMRYGHWRQQARLLLALESLARGDKVIDVALEHGYSSQSAFAAMFKKHFDISPSRFFS</sequence>
<dbReference type="SMART" id="SM00342">
    <property type="entry name" value="HTH_ARAC"/>
    <property type="match status" value="1"/>
</dbReference>
<dbReference type="PANTHER" id="PTHR11019">
    <property type="entry name" value="HTH-TYPE TRANSCRIPTIONAL REGULATOR NIMR"/>
    <property type="match status" value="1"/>
</dbReference>